<protein>
    <submittedName>
        <fullName evidence="2">Uncharacterized protein</fullName>
    </submittedName>
</protein>
<accession>A0A433RXC3</accession>
<feature type="transmembrane region" description="Helical" evidence="1">
    <location>
        <begin position="7"/>
        <end position="25"/>
    </location>
</feature>
<keyword evidence="3" id="KW-1185">Reference proteome</keyword>
<evidence type="ECO:0000313" key="3">
    <source>
        <dbReference type="Proteomes" id="UP000288623"/>
    </source>
</evidence>
<dbReference type="EMBL" id="JTFC01000009">
    <property type="protein sequence ID" value="RUS57932.1"/>
    <property type="molecule type" value="Genomic_DNA"/>
</dbReference>
<sequence length="219" mass="25362">MNIVVLVVFYLVSVSLGMLAIYLGVPTKYAVGFFAVLAFALVAGYSYVITSSKNTKLILRLMRMQKTDPLFQYPITLLEGTKEQELDEIERILHKHRKNVDTLSDFQFRKAILEKDLTTAKAVVGSMKKSPLKRFNQAQCEVYMGKFGMAREIPQVQLWMDHAIEALIAYEQGHKDKYIEEMDKSIESAKGTYRVQQYAIKEKTLREWPEKKPSRKRFH</sequence>
<dbReference type="AlphaFoldDB" id="A0A433RXC3"/>
<reference evidence="2 3" key="1">
    <citation type="submission" date="2014-11" db="EMBL/GenBank/DDBJ databases">
        <title>Genome sequence and analysis of novel Kurthia sp.</title>
        <authorList>
            <person name="Lawson J.N."/>
            <person name="Gonzalez J.E."/>
            <person name="Rinauldi L."/>
            <person name="Xuan Z."/>
            <person name="Firman A."/>
            <person name="Shaddox L."/>
            <person name="Trudeau A."/>
            <person name="Shah S."/>
            <person name="Reiman D."/>
        </authorList>
    </citation>
    <scope>NUCLEOTIDE SEQUENCE [LARGE SCALE GENOMIC DNA]</scope>
    <source>
        <strain evidence="2 3">3B1D</strain>
    </source>
</reference>
<comment type="caution">
    <text evidence="2">The sequence shown here is derived from an EMBL/GenBank/DDBJ whole genome shotgun (WGS) entry which is preliminary data.</text>
</comment>
<evidence type="ECO:0000313" key="2">
    <source>
        <dbReference type="EMBL" id="RUS57932.1"/>
    </source>
</evidence>
<keyword evidence="1" id="KW-0472">Membrane</keyword>
<dbReference type="RefSeq" id="WP_126989512.1">
    <property type="nucleotide sequence ID" value="NZ_JTFC01000009.1"/>
</dbReference>
<keyword evidence="1" id="KW-1133">Transmembrane helix</keyword>
<proteinExistence type="predicted"/>
<evidence type="ECO:0000256" key="1">
    <source>
        <dbReference type="SAM" id="Phobius"/>
    </source>
</evidence>
<feature type="transmembrane region" description="Helical" evidence="1">
    <location>
        <begin position="31"/>
        <end position="50"/>
    </location>
</feature>
<name>A0A433RXC3_9BACL</name>
<dbReference type="OrthoDB" id="2453260at2"/>
<keyword evidence="1" id="KW-0812">Transmembrane</keyword>
<gene>
    <name evidence="2" type="ORF">QI30_03190</name>
</gene>
<organism evidence="2 3">
    <name type="scientific">Candidatus Kurthia intestinigallinarum</name>
    <dbReference type="NCBI Taxonomy" id="1562256"/>
    <lineage>
        <taxon>Bacteria</taxon>
        <taxon>Bacillati</taxon>
        <taxon>Bacillota</taxon>
        <taxon>Bacilli</taxon>
        <taxon>Bacillales</taxon>
        <taxon>Caryophanaceae</taxon>
        <taxon>Kurthia</taxon>
    </lineage>
</organism>
<dbReference type="Proteomes" id="UP000288623">
    <property type="component" value="Unassembled WGS sequence"/>
</dbReference>